<dbReference type="InterPro" id="IPR003316">
    <property type="entry name" value="E2F_WHTH_DNA-bd_dom"/>
</dbReference>
<dbReference type="InterPro" id="IPR014889">
    <property type="entry name" value="Transc_factor_DP_C"/>
</dbReference>
<evidence type="ECO:0000256" key="2">
    <source>
        <dbReference type="ARBA" id="ARBA00010940"/>
    </source>
</evidence>
<dbReference type="Proteomes" id="UP000887565">
    <property type="component" value="Unplaced"/>
</dbReference>
<sequence>MNNQNQTRKSWSSNNVRKMARSTDKSKGLRHFSTKVCEKVREKGVTNYNEVADELVQEYFESSVIDSNNNNNNQEKQLYDQKNIRRRVYDALNVLMAMNIITKEKKEIKWVGLPTSTVQERQKLVDEKLKLQERIKQKAELLQDSIIQLVATKSLIERNKMMENAHGRPPSHTILSLPYVVVTTDKKTEVDCSISPDNRFRSLNRFREKLRNLYTFQWTELESESKSPFIL</sequence>
<evidence type="ECO:0000313" key="12">
    <source>
        <dbReference type="WBParaSite" id="nRc.2.0.1.t04659-RA"/>
    </source>
</evidence>
<evidence type="ECO:0000256" key="4">
    <source>
        <dbReference type="ARBA" id="ARBA00023125"/>
    </source>
</evidence>
<feature type="compositionally biased region" description="Polar residues" evidence="8">
    <location>
        <begin position="1"/>
        <end position="16"/>
    </location>
</feature>
<dbReference type="SMART" id="SM01138">
    <property type="entry name" value="DP"/>
    <property type="match status" value="1"/>
</dbReference>
<dbReference type="SUPFAM" id="SSF144074">
    <property type="entry name" value="E2F-DP heterodimerization region"/>
    <property type="match status" value="1"/>
</dbReference>
<dbReference type="GO" id="GO:0000981">
    <property type="term" value="F:DNA-binding transcription factor activity, RNA polymerase II-specific"/>
    <property type="evidence" value="ECO:0007669"/>
    <property type="project" value="TreeGrafter"/>
</dbReference>
<dbReference type="InterPro" id="IPR036390">
    <property type="entry name" value="WH_DNA-bd_sf"/>
</dbReference>
<dbReference type="AlphaFoldDB" id="A0A915HSC9"/>
<feature type="region of interest" description="Disordered" evidence="8">
    <location>
        <begin position="1"/>
        <end position="28"/>
    </location>
</feature>
<keyword evidence="3 7" id="KW-0805">Transcription regulation</keyword>
<evidence type="ECO:0000259" key="10">
    <source>
        <dbReference type="SMART" id="SM01372"/>
    </source>
</evidence>
<dbReference type="Pfam" id="PF02319">
    <property type="entry name" value="WHD_E2F_TDP"/>
    <property type="match status" value="1"/>
</dbReference>
<evidence type="ECO:0000256" key="1">
    <source>
        <dbReference type="ARBA" id="ARBA00004123"/>
    </source>
</evidence>
<dbReference type="InterPro" id="IPR036388">
    <property type="entry name" value="WH-like_DNA-bd_sf"/>
</dbReference>
<dbReference type="WBParaSite" id="nRc.2.0.1.t04659-RA">
    <property type="protein sequence ID" value="nRc.2.0.1.t04659-RA"/>
    <property type="gene ID" value="nRc.2.0.1.g04659"/>
</dbReference>
<organism evidence="11 12">
    <name type="scientific">Romanomermis culicivorax</name>
    <name type="common">Nematode worm</name>
    <dbReference type="NCBI Taxonomy" id="13658"/>
    <lineage>
        <taxon>Eukaryota</taxon>
        <taxon>Metazoa</taxon>
        <taxon>Ecdysozoa</taxon>
        <taxon>Nematoda</taxon>
        <taxon>Enoplea</taxon>
        <taxon>Dorylaimia</taxon>
        <taxon>Mermithida</taxon>
        <taxon>Mermithoidea</taxon>
        <taxon>Mermithidae</taxon>
        <taxon>Romanomermis</taxon>
    </lineage>
</organism>
<feature type="domain" description="Transcription factor DP C-terminal" evidence="9">
    <location>
        <begin position="119"/>
        <end position="227"/>
    </location>
</feature>
<keyword evidence="11" id="KW-1185">Reference proteome</keyword>
<dbReference type="GO" id="GO:0000977">
    <property type="term" value="F:RNA polymerase II transcription regulatory region sequence-specific DNA binding"/>
    <property type="evidence" value="ECO:0007669"/>
    <property type="project" value="TreeGrafter"/>
</dbReference>
<evidence type="ECO:0000256" key="8">
    <source>
        <dbReference type="SAM" id="MobiDB-lite"/>
    </source>
</evidence>
<evidence type="ECO:0000256" key="3">
    <source>
        <dbReference type="ARBA" id="ARBA00023015"/>
    </source>
</evidence>
<dbReference type="FunFam" id="1.10.10.10:FF:000047">
    <property type="entry name" value="Transcription factor"/>
    <property type="match status" value="1"/>
</dbReference>
<dbReference type="Gene3D" id="1.10.10.10">
    <property type="entry name" value="Winged helix-like DNA-binding domain superfamily/Winged helix DNA-binding domain"/>
    <property type="match status" value="1"/>
</dbReference>
<dbReference type="GO" id="GO:0051726">
    <property type="term" value="P:regulation of cell cycle"/>
    <property type="evidence" value="ECO:0007669"/>
    <property type="project" value="InterPro"/>
</dbReference>
<dbReference type="GO" id="GO:0005667">
    <property type="term" value="C:transcription regulator complex"/>
    <property type="evidence" value="ECO:0007669"/>
    <property type="project" value="InterPro"/>
</dbReference>
<dbReference type="Pfam" id="PF08781">
    <property type="entry name" value="DP"/>
    <property type="match status" value="1"/>
</dbReference>
<dbReference type="InterPro" id="IPR015648">
    <property type="entry name" value="Transcrpt_fac_DP"/>
</dbReference>
<keyword evidence="6 7" id="KW-0539">Nucleus</keyword>
<dbReference type="Gene3D" id="1.20.140.80">
    <property type="entry name" value="Transcription factor DP"/>
    <property type="match status" value="1"/>
</dbReference>
<evidence type="ECO:0000313" key="11">
    <source>
        <dbReference type="Proteomes" id="UP000887565"/>
    </source>
</evidence>
<dbReference type="PANTHER" id="PTHR12548:SF9">
    <property type="entry name" value="TRANSCRIPTION FACTOR DP"/>
    <property type="match status" value="1"/>
</dbReference>
<dbReference type="InterPro" id="IPR037241">
    <property type="entry name" value="E2F-DP_heterodim"/>
</dbReference>
<evidence type="ECO:0000259" key="9">
    <source>
        <dbReference type="SMART" id="SM01138"/>
    </source>
</evidence>
<feature type="domain" description="E2F/DP family winged-helix DNA-binding" evidence="10">
    <location>
        <begin position="24"/>
        <end position="112"/>
    </location>
</feature>
<keyword evidence="5 7" id="KW-0804">Transcription</keyword>
<keyword evidence="4 7" id="KW-0238">DNA-binding</keyword>
<comment type="similarity">
    <text evidence="2 7">Belongs to the E2F/DP family.</text>
</comment>
<proteinExistence type="inferred from homology"/>
<evidence type="ECO:0000256" key="6">
    <source>
        <dbReference type="ARBA" id="ARBA00023242"/>
    </source>
</evidence>
<dbReference type="OMA" id="RYSRTHI"/>
<reference evidence="12" key="1">
    <citation type="submission" date="2022-11" db="UniProtKB">
        <authorList>
            <consortium name="WormBaseParasite"/>
        </authorList>
    </citation>
    <scope>IDENTIFICATION</scope>
</reference>
<dbReference type="SUPFAM" id="SSF46785">
    <property type="entry name" value="Winged helix' DNA-binding domain"/>
    <property type="match status" value="1"/>
</dbReference>
<dbReference type="PANTHER" id="PTHR12548">
    <property type="entry name" value="TRANSCRIPTION FACTOR DP"/>
    <property type="match status" value="1"/>
</dbReference>
<evidence type="ECO:0000256" key="7">
    <source>
        <dbReference type="RuleBase" id="RU003796"/>
    </source>
</evidence>
<comment type="subcellular location">
    <subcellularLocation>
        <location evidence="1 7">Nucleus</location>
    </subcellularLocation>
</comment>
<accession>A0A915HSC9</accession>
<dbReference type="GO" id="GO:0005634">
    <property type="term" value="C:nucleus"/>
    <property type="evidence" value="ECO:0007669"/>
    <property type="project" value="UniProtKB-SubCell"/>
</dbReference>
<protein>
    <submittedName>
        <fullName evidence="12">Uncharacterized protein</fullName>
    </submittedName>
</protein>
<evidence type="ECO:0000256" key="5">
    <source>
        <dbReference type="ARBA" id="ARBA00023163"/>
    </source>
</evidence>
<dbReference type="CDD" id="cd14458">
    <property type="entry name" value="DP_DD"/>
    <property type="match status" value="1"/>
</dbReference>
<dbReference type="SMART" id="SM01372">
    <property type="entry name" value="E2F_TDP"/>
    <property type="match status" value="1"/>
</dbReference>
<dbReference type="InterPro" id="IPR038168">
    <property type="entry name" value="TF_DP_C_sf"/>
</dbReference>
<name>A0A915HSC9_ROMCU</name>